<dbReference type="GO" id="GO:0006465">
    <property type="term" value="P:signal peptide processing"/>
    <property type="evidence" value="ECO:0007669"/>
    <property type="project" value="InterPro"/>
</dbReference>
<keyword evidence="7" id="KW-0645">Protease</keyword>
<dbReference type="EMBL" id="CP030840">
    <property type="protein sequence ID" value="AXC10789.1"/>
    <property type="molecule type" value="Genomic_DNA"/>
</dbReference>
<dbReference type="InterPro" id="IPR000223">
    <property type="entry name" value="Pept_S26A_signal_pept_1"/>
</dbReference>
<keyword evidence="7" id="KW-0472">Membrane</keyword>
<dbReference type="Proteomes" id="UP000253606">
    <property type="component" value="Chromosome"/>
</dbReference>
<dbReference type="AlphaFoldDB" id="A0A2Z5FV70"/>
<keyword evidence="7" id="KW-1133">Transmembrane helix</keyword>
<dbReference type="PRINTS" id="PR00727">
    <property type="entry name" value="LEADERPTASE"/>
</dbReference>
<name>A0A2Z5FV70_9BACT</name>
<dbReference type="PANTHER" id="PTHR43390">
    <property type="entry name" value="SIGNAL PEPTIDASE I"/>
    <property type="match status" value="1"/>
</dbReference>
<keyword evidence="7" id="KW-0812">Transmembrane</keyword>
<dbReference type="PROSITE" id="PS00760">
    <property type="entry name" value="SPASE_I_2"/>
    <property type="match status" value="1"/>
</dbReference>
<evidence type="ECO:0000256" key="6">
    <source>
        <dbReference type="PIRSR" id="PIRSR600223-1"/>
    </source>
</evidence>
<feature type="active site" evidence="6">
    <location>
        <position position="125"/>
    </location>
</feature>
<accession>A0A2Z5FV70</accession>
<feature type="transmembrane region" description="Helical" evidence="7">
    <location>
        <begin position="47"/>
        <end position="65"/>
    </location>
</feature>
<dbReference type="SUPFAM" id="SSF51306">
    <property type="entry name" value="LexA/Signal peptidase"/>
    <property type="match status" value="1"/>
</dbReference>
<dbReference type="GO" id="GO:0016020">
    <property type="term" value="C:membrane"/>
    <property type="evidence" value="ECO:0007669"/>
    <property type="project" value="UniProtKB-SubCell"/>
</dbReference>
<gene>
    <name evidence="9" type="ORF">ACPOL_1443</name>
</gene>
<evidence type="ECO:0000313" key="9">
    <source>
        <dbReference type="EMBL" id="AXC10789.1"/>
    </source>
</evidence>
<dbReference type="GO" id="GO:0009003">
    <property type="term" value="F:signal peptidase activity"/>
    <property type="evidence" value="ECO:0007669"/>
    <property type="project" value="UniProtKB-EC"/>
</dbReference>
<evidence type="ECO:0000313" key="10">
    <source>
        <dbReference type="Proteomes" id="UP000253606"/>
    </source>
</evidence>
<dbReference type="NCBIfam" id="TIGR02227">
    <property type="entry name" value="sigpep_I_bact"/>
    <property type="match status" value="1"/>
</dbReference>
<comment type="catalytic activity">
    <reaction evidence="1 7">
        <text>Cleavage of hydrophobic, N-terminal signal or leader sequences from secreted and periplasmic proteins.</text>
        <dbReference type="EC" id="3.4.21.89"/>
    </reaction>
</comment>
<keyword evidence="5 7" id="KW-0378">Hydrolase</keyword>
<feature type="active site" evidence="6">
    <location>
        <position position="71"/>
    </location>
</feature>
<dbReference type="InterPro" id="IPR019533">
    <property type="entry name" value="Peptidase_S26"/>
</dbReference>
<dbReference type="PANTHER" id="PTHR43390:SF1">
    <property type="entry name" value="CHLOROPLAST PROCESSING PEPTIDASE"/>
    <property type="match status" value="1"/>
</dbReference>
<sequence length="277" mass="31506">MLPATAPVIEEPPFGAIPLSDVTFPARQEHIVHHIIFPHLLDTVRSFLSVVVIALFVLTFIVQPFRIPSESMERTLLVGDFLLVNKMAESPGGSLWFWTLPYRQVHRGDIIVFHFPLQPGEHLVKRVVGIPGDHIRLINGIVYLNGKAQTEPYAVYRGNYPDSFRDQFPTGQFTDPGVDSHWWLNVRRNLQDGEIVVPKGHYFVLGDNRNNSRDSRYWGFVPRENIVGRPFVIYFSVRSVSPTDPSPLPGDSLAHGNSLVSALLDFARWDRMFQVVR</sequence>
<evidence type="ECO:0000256" key="7">
    <source>
        <dbReference type="RuleBase" id="RU362042"/>
    </source>
</evidence>
<dbReference type="InterPro" id="IPR019757">
    <property type="entry name" value="Pept_S26A_signal_pept_1_Lys-AS"/>
</dbReference>
<dbReference type="KEGG" id="abas:ACPOL_1443"/>
<dbReference type="GO" id="GO:0004252">
    <property type="term" value="F:serine-type endopeptidase activity"/>
    <property type="evidence" value="ECO:0007669"/>
    <property type="project" value="InterPro"/>
</dbReference>
<evidence type="ECO:0000256" key="5">
    <source>
        <dbReference type="ARBA" id="ARBA00022801"/>
    </source>
</evidence>
<evidence type="ECO:0000259" key="8">
    <source>
        <dbReference type="Pfam" id="PF10502"/>
    </source>
</evidence>
<proteinExistence type="inferred from homology"/>
<dbReference type="CDD" id="cd06530">
    <property type="entry name" value="S26_SPase_I"/>
    <property type="match status" value="1"/>
</dbReference>
<feature type="domain" description="Peptidase S26" evidence="8">
    <location>
        <begin position="41"/>
        <end position="234"/>
    </location>
</feature>
<dbReference type="PROSITE" id="PS00761">
    <property type="entry name" value="SPASE_I_3"/>
    <property type="match status" value="1"/>
</dbReference>
<comment type="similarity">
    <text evidence="2 7">Belongs to the peptidase S26 family.</text>
</comment>
<dbReference type="Gene3D" id="2.10.109.10">
    <property type="entry name" value="Umud Fragment, subunit A"/>
    <property type="match status" value="1"/>
</dbReference>
<reference evidence="9 10" key="1">
    <citation type="journal article" date="2018" name="Front. Microbiol.">
        <title>Hydrolytic Capabilities as a Key to Environmental Success: Chitinolytic and Cellulolytic Acidobacteria From Acidic Sub-arctic Soils and Boreal Peatlands.</title>
        <authorList>
            <person name="Belova S.E."/>
            <person name="Ravin N.V."/>
            <person name="Pankratov T.A."/>
            <person name="Rakitin A.L."/>
            <person name="Ivanova A.A."/>
            <person name="Beletsky A.V."/>
            <person name="Mardanov A.V."/>
            <person name="Sinninghe Damste J.S."/>
            <person name="Dedysh S.N."/>
        </authorList>
    </citation>
    <scope>NUCLEOTIDE SEQUENCE [LARGE SCALE GENOMIC DNA]</scope>
    <source>
        <strain evidence="9 10">SBC82</strain>
    </source>
</reference>
<evidence type="ECO:0000256" key="2">
    <source>
        <dbReference type="ARBA" id="ARBA00009370"/>
    </source>
</evidence>
<evidence type="ECO:0000256" key="3">
    <source>
        <dbReference type="ARBA" id="ARBA00013208"/>
    </source>
</evidence>
<dbReference type="InterPro" id="IPR019758">
    <property type="entry name" value="Pept_S26A_signal_pept_1_CS"/>
</dbReference>
<protein>
    <recommendedName>
        <fullName evidence="4 7">Signal peptidase I</fullName>
        <ecNumber evidence="3 7">3.4.21.89</ecNumber>
    </recommendedName>
</protein>
<dbReference type="InterPro" id="IPR036286">
    <property type="entry name" value="LexA/Signal_pep-like_sf"/>
</dbReference>
<evidence type="ECO:0000256" key="4">
    <source>
        <dbReference type="ARBA" id="ARBA00019232"/>
    </source>
</evidence>
<dbReference type="Pfam" id="PF10502">
    <property type="entry name" value="Peptidase_S26"/>
    <property type="match status" value="1"/>
</dbReference>
<comment type="subcellular location">
    <subcellularLocation>
        <location evidence="7">Membrane</location>
        <topology evidence="7">Single-pass type II membrane protein</topology>
    </subcellularLocation>
</comment>
<evidence type="ECO:0000256" key="1">
    <source>
        <dbReference type="ARBA" id="ARBA00000677"/>
    </source>
</evidence>
<dbReference type="EC" id="3.4.21.89" evidence="3 7"/>
<keyword evidence="10" id="KW-1185">Reference proteome</keyword>
<organism evidence="9 10">
    <name type="scientific">Acidisarcina polymorpha</name>
    <dbReference type="NCBI Taxonomy" id="2211140"/>
    <lineage>
        <taxon>Bacteria</taxon>
        <taxon>Pseudomonadati</taxon>
        <taxon>Acidobacteriota</taxon>
        <taxon>Terriglobia</taxon>
        <taxon>Terriglobales</taxon>
        <taxon>Acidobacteriaceae</taxon>
        <taxon>Acidisarcina</taxon>
    </lineage>
</organism>